<feature type="active site" evidence="6">
    <location>
        <position position="311"/>
    </location>
</feature>
<feature type="active site" description="Proton donor" evidence="6">
    <location>
        <position position="177"/>
    </location>
</feature>
<accession>A0A084FUK8</accession>
<comment type="cofactor">
    <cofactor evidence="1 7">
        <name>Ca(2+)</name>
        <dbReference type="ChEBI" id="CHEBI:29108"/>
    </cofactor>
</comment>
<dbReference type="InterPro" id="IPR001382">
    <property type="entry name" value="Glyco_hydro_47"/>
</dbReference>
<dbReference type="RefSeq" id="XP_016638569.1">
    <property type="nucleotide sequence ID" value="XM_016784344.1"/>
</dbReference>
<dbReference type="EC" id="3.2.1.-" evidence="9"/>
<dbReference type="GO" id="GO:0005783">
    <property type="term" value="C:endoplasmic reticulum"/>
    <property type="evidence" value="ECO:0007669"/>
    <property type="project" value="TreeGrafter"/>
</dbReference>
<feature type="active site" description="Proton donor" evidence="6">
    <location>
        <position position="428"/>
    </location>
</feature>
<dbReference type="InterPro" id="IPR050749">
    <property type="entry name" value="Glycosyl_Hydrolase_47"/>
</dbReference>
<dbReference type="EMBL" id="JOWA01000176">
    <property type="protein sequence ID" value="KEZ38770.1"/>
    <property type="molecule type" value="Genomic_DNA"/>
</dbReference>
<dbReference type="Gene3D" id="1.50.10.10">
    <property type="match status" value="1"/>
</dbReference>
<dbReference type="FunFam" id="1.50.10.10:FF:000037">
    <property type="entry name" value="alpha-1,2-Mannosidase"/>
    <property type="match status" value="1"/>
</dbReference>
<evidence type="ECO:0000256" key="9">
    <source>
        <dbReference type="RuleBase" id="RU361193"/>
    </source>
</evidence>
<dbReference type="GO" id="GO:0036503">
    <property type="term" value="P:ERAD pathway"/>
    <property type="evidence" value="ECO:0007669"/>
    <property type="project" value="UniProtKB-ARBA"/>
</dbReference>
<dbReference type="InterPro" id="IPR036026">
    <property type="entry name" value="Seven-hairpin_glycosidases"/>
</dbReference>
<evidence type="ECO:0000313" key="10">
    <source>
        <dbReference type="EMBL" id="KEZ38770.1"/>
    </source>
</evidence>
<comment type="pathway">
    <text evidence="2">Protein modification; protein glycosylation.</text>
</comment>
<evidence type="ECO:0000256" key="5">
    <source>
        <dbReference type="ARBA" id="ARBA00023157"/>
    </source>
</evidence>
<feature type="disulfide bond" evidence="8">
    <location>
        <begin position="385"/>
        <end position="414"/>
    </location>
</feature>
<evidence type="ECO:0000313" key="11">
    <source>
        <dbReference type="Proteomes" id="UP000028545"/>
    </source>
</evidence>
<dbReference type="GO" id="GO:0005975">
    <property type="term" value="P:carbohydrate metabolic process"/>
    <property type="evidence" value="ECO:0007669"/>
    <property type="project" value="InterPro"/>
</dbReference>
<dbReference type="GO" id="GO:0005509">
    <property type="term" value="F:calcium ion binding"/>
    <property type="evidence" value="ECO:0007669"/>
    <property type="project" value="InterPro"/>
</dbReference>
<keyword evidence="11" id="KW-1185">Reference proteome</keyword>
<keyword evidence="4 9" id="KW-0378">Hydrolase</keyword>
<dbReference type="GO" id="GO:0004571">
    <property type="term" value="F:mannosyl-oligosaccharide 1,2-alpha-mannosidase activity"/>
    <property type="evidence" value="ECO:0007669"/>
    <property type="project" value="InterPro"/>
</dbReference>
<feature type="active site" evidence="6">
    <location>
        <position position="478"/>
    </location>
</feature>
<dbReference type="Proteomes" id="UP000028545">
    <property type="component" value="Unassembled WGS sequence"/>
</dbReference>
<dbReference type="GO" id="GO:0016020">
    <property type="term" value="C:membrane"/>
    <property type="evidence" value="ECO:0007669"/>
    <property type="project" value="InterPro"/>
</dbReference>
<keyword evidence="7" id="KW-0106">Calcium</keyword>
<dbReference type="PANTHER" id="PTHR11742">
    <property type="entry name" value="MANNOSYL-OLIGOSACCHARIDE ALPHA-1,2-MANNOSIDASE-RELATED"/>
    <property type="match status" value="1"/>
</dbReference>
<dbReference type="OrthoDB" id="8118055at2759"/>
<reference evidence="10 11" key="1">
    <citation type="journal article" date="2014" name="Genome Announc.">
        <title>Draft genome sequence of the pathogenic fungus Scedosporium apiospermum.</title>
        <authorList>
            <person name="Vandeputte P."/>
            <person name="Ghamrawi S."/>
            <person name="Rechenmann M."/>
            <person name="Iltis A."/>
            <person name="Giraud S."/>
            <person name="Fleury M."/>
            <person name="Thornton C."/>
            <person name="Delhaes L."/>
            <person name="Meyer W."/>
            <person name="Papon N."/>
            <person name="Bouchara J.P."/>
        </authorList>
    </citation>
    <scope>NUCLEOTIDE SEQUENCE [LARGE SCALE GENOMIC DNA]</scope>
    <source>
        <strain evidence="10 11">IHEM 14462</strain>
    </source>
</reference>
<name>A0A084FUK8_PSEDA</name>
<dbReference type="OMA" id="MAVNIFR"/>
<dbReference type="AlphaFoldDB" id="A0A084FUK8"/>
<sequence length="866" mass="97471">MAILLRRSRLLFLIAAVILYFTGRTLLTFNEETYSLAGVQVLRSGIDWATVRQANPVDSIRSLPTGDPHDLPRVQHVFTTGGPTGISKDELEARREKVRATFLRGWKSYRKLAWMSDELAPVSGTPKTTFGGWAATAVDALDTLWIMGLNHEFTEATHAIARIDWSKTRDSSLNVFETTIRHLGGLLSAYDLSYHPALLAKAIELGDMLYMAFDTPNRMPPFWLNFNHALKGSQTAGESEASAAVGTLSMEFTRLSQITGNDKYFDAIDRVKDVLQKTQNQTVLPGMWPIEINFRSEKATSRYFTLGGRADSLYEYLPKMHMLLGGLDPAYKEMAIASLDTAKDNLLFRPMVRNSPPVLFSGRVVVPFRNDSERDLTAEGEHLTCFTGGMFSLAGKLFSRDDYLDCGEQLTRGCAWAYESFPTGLMPERFQMKPCKTKNLGPCEFDDEKDTEDALDRDDNLPEGFTWVKDSRYILRPEAIESIFYAYRITGKEEYLDIAWKMFKAIEAATETPLANSAIADVKATGTTRKLDSMESFWFSETLKYFYLIFSPPDVISLDDYIFNTEAHPFRRPKPELRVQRARSLNTPPKVSETMEPPFNLFTTLRYDVKLESLHNNPAFTHAGWNYRRASPCYMLDFHRDRMLRASTYWHWDAATATLSGDAGLARLETVILQGVTAEGKDEEPLRVRVVVNEEGDLSVGLGAETEKTLEDLYPSGLAAPEELAGRTPTYTVVLDDVRTVKSEYTHYKTTRREMYNGARERAGIKLGDPKEVLLAAEDGAVMEGSTVTPYFWRGGRWVTPPVRERWGLEGDSGGQDGTTRRWTLERGYAVEEVVQASSIVDGELVWLSNGAKGFILAKFDARKSS</sequence>
<dbReference type="UniPathway" id="UPA00378"/>
<dbReference type="Pfam" id="PF01063">
    <property type="entry name" value="Aminotran_4"/>
    <property type="match status" value="1"/>
</dbReference>
<keyword evidence="9" id="KW-0326">Glycosidase</keyword>
<dbReference type="SUPFAM" id="SSF56752">
    <property type="entry name" value="D-aminoacid aminotransferase-like PLP-dependent enzymes"/>
    <property type="match status" value="1"/>
</dbReference>
<evidence type="ECO:0000256" key="8">
    <source>
        <dbReference type="PIRSR" id="PIRSR601382-3"/>
    </source>
</evidence>
<dbReference type="Pfam" id="PF01532">
    <property type="entry name" value="Glyco_hydro_47"/>
    <property type="match status" value="1"/>
</dbReference>
<evidence type="ECO:0000256" key="7">
    <source>
        <dbReference type="PIRSR" id="PIRSR601382-2"/>
    </source>
</evidence>
<dbReference type="PANTHER" id="PTHR11742:SF89">
    <property type="entry name" value="ALPHA-1,2-MANNOSIDASE"/>
    <property type="match status" value="1"/>
</dbReference>
<feature type="binding site" evidence="7">
    <location>
        <position position="565"/>
    </location>
    <ligand>
        <name>Ca(2+)</name>
        <dbReference type="ChEBI" id="CHEBI:29108"/>
    </ligand>
</feature>
<organism evidence="10 11">
    <name type="scientific">Pseudallescheria apiosperma</name>
    <name type="common">Scedosporium apiospermum</name>
    <dbReference type="NCBI Taxonomy" id="563466"/>
    <lineage>
        <taxon>Eukaryota</taxon>
        <taxon>Fungi</taxon>
        <taxon>Dikarya</taxon>
        <taxon>Ascomycota</taxon>
        <taxon>Pezizomycotina</taxon>
        <taxon>Sordariomycetes</taxon>
        <taxon>Hypocreomycetidae</taxon>
        <taxon>Microascales</taxon>
        <taxon>Microascaceae</taxon>
        <taxon>Scedosporium</taxon>
    </lineage>
</organism>
<gene>
    <name evidence="10" type="ORF">SAPIO_CDS10803</name>
</gene>
<protein>
    <recommendedName>
        <fullName evidence="9">alpha-1,2-Mannosidase</fullName>
        <ecNumber evidence="9">3.2.1.-</ecNumber>
    </recommendedName>
</protein>
<evidence type="ECO:0000256" key="3">
    <source>
        <dbReference type="ARBA" id="ARBA00007658"/>
    </source>
</evidence>
<evidence type="ECO:0000256" key="2">
    <source>
        <dbReference type="ARBA" id="ARBA00004922"/>
    </source>
</evidence>
<keyword evidence="7" id="KW-0479">Metal-binding</keyword>
<dbReference type="InterPro" id="IPR012341">
    <property type="entry name" value="6hp_glycosidase-like_sf"/>
</dbReference>
<comment type="caution">
    <text evidence="10">The sequence shown here is derived from an EMBL/GenBank/DDBJ whole genome shotgun (WGS) entry which is preliminary data.</text>
</comment>
<comment type="similarity">
    <text evidence="3 9">Belongs to the glycosyl hydrolase 47 family.</text>
</comment>
<dbReference type="InterPro" id="IPR036038">
    <property type="entry name" value="Aminotransferase-like"/>
</dbReference>
<evidence type="ECO:0000256" key="4">
    <source>
        <dbReference type="ARBA" id="ARBA00022801"/>
    </source>
</evidence>
<dbReference type="HOGENOM" id="CLU_003818_0_0_1"/>
<dbReference type="InterPro" id="IPR043132">
    <property type="entry name" value="BCAT-like_C"/>
</dbReference>
<evidence type="ECO:0000256" key="6">
    <source>
        <dbReference type="PIRSR" id="PIRSR601382-1"/>
    </source>
</evidence>
<proteinExistence type="inferred from homology"/>
<dbReference type="Gene3D" id="3.20.10.10">
    <property type="entry name" value="D-amino Acid Aminotransferase, subunit A, domain 2"/>
    <property type="match status" value="1"/>
</dbReference>
<keyword evidence="5 8" id="KW-1015">Disulfide bond</keyword>
<dbReference type="SUPFAM" id="SSF48225">
    <property type="entry name" value="Seven-hairpin glycosidases"/>
    <property type="match status" value="1"/>
</dbReference>
<dbReference type="GeneID" id="27720036"/>
<dbReference type="InterPro" id="IPR001544">
    <property type="entry name" value="Aminotrans_IV"/>
</dbReference>
<dbReference type="PRINTS" id="PR00747">
    <property type="entry name" value="GLYHDRLASE47"/>
</dbReference>
<evidence type="ECO:0000256" key="1">
    <source>
        <dbReference type="ARBA" id="ARBA00001913"/>
    </source>
</evidence>
<dbReference type="VEuPathDB" id="FungiDB:SAPIO_CDS10803"/>
<dbReference type="KEGG" id="sapo:SAPIO_CDS10803"/>